<gene>
    <name evidence="6" type="ORF">SAMN05444002_2204</name>
</gene>
<dbReference type="Proteomes" id="UP000184932">
    <property type="component" value="Unassembled WGS sequence"/>
</dbReference>
<name>A0A1N6G4T7_9RHOB</name>
<dbReference type="GO" id="GO:1901911">
    <property type="term" value="P:adenosine 5'-(hexahydrogen pentaphosphate) catabolic process"/>
    <property type="evidence" value="ECO:0007669"/>
    <property type="project" value="TreeGrafter"/>
</dbReference>
<keyword evidence="4" id="KW-0460">Magnesium</keyword>
<sequence length="152" mass="17387">MMRRFRLAWDGFVRPMLQRPPRLQVAALCYRKRKDGKEVLLVTSRGTGRWILPKGWPIRGKDASGSAMQEAWEEAGVRRGQTAPDAIGSYFYRKTDDAGLGLPVQTLVFPVAVEEMADDFPEARERERRWVSPGEAADMVQEPELRDILREL</sequence>
<evidence type="ECO:0000256" key="4">
    <source>
        <dbReference type="ARBA" id="ARBA00022842"/>
    </source>
</evidence>
<evidence type="ECO:0000313" key="6">
    <source>
        <dbReference type="EMBL" id="SIO02520.1"/>
    </source>
</evidence>
<accession>A0A1N6G4T7</accession>
<dbReference type="Pfam" id="PF00293">
    <property type="entry name" value="NUDIX"/>
    <property type="match status" value="1"/>
</dbReference>
<dbReference type="Gene3D" id="3.90.79.10">
    <property type="entry name" value="Nucleoside Triphosphate Pyrophosphohydrolase"/>
    <property type="match status" value="1"/>
</dbReference>
<reference evidence="7" key="1">
    <citation type="submission" date="2016-11" db="EMBL/GenBank/DDBJ databases">
        <authorList>
            <person name="Varghese N."/>
            <person name="Submissions S."/>
        </authorList>
    </citation>
    <scope>NUCLEOTIDE SEQUENCE [LARGE SCALE GENOMIC DNA]</scope>
    <source>
        <strain evidence="7">DSM 29440</strain>
    </source>
</reference>
<dbReference type="GO" id="GO:0046872">
    <property type="term" value="F:metal ion binding"/>
    <property type="evidence" value="ECO:0007669"/>
    <property type="project" value="UniProtKB-KW"/>
</dbReference>
<dbReference type="GO" id="GO:0034431">
    <property type="term" value="F:bis(5'-adenosyl)-hexaphosphatase activity"/>
    <property type="evidence" value="ECO:0007669"/>
    <property type="project" value="TreeGrafter"/>
</dbReference>
<dbReference type="SUPFAM" id="SSF55811">
    <property type="entry name" value="Nudix"/>
    <property type="match status" value="1"/>
</dbReference>
<dbReference type="GO" id="GO:0008486">
    <property type="term" value="F:diphosphoinositol-polyphosphate diphosphatase activity"/>
    <property type="evidence" value="ECO:0007669"/>
    <property type="project" value="TreeGrafter"/>
</dbReference>
<dbReference type="GO" id="GO:1901909">
    <property type="term" value="P:diadenosine hexaphosphate catabolic process"/>
    <property type="evidence" value="ECO:0007669"/>
    <property type="project" value="TreeGrafter"/>
</dbReference>
<dbReference type="InterPro" id="IPR015797">
    <property type="entry name" value="NUDIX_hydrolase-like_dom_sf"/>
</dbReference>
<organism evidence="6 7">
    <name type="scientific">Vannielia litorea</name>
    <dbReference type="NCBI Taxonomy" id="1217970"/>
    <lineage>
        <taxon>Bacteria</taxon>
        <taxon>Pseudomonadati</taxon>
        <taxon>Pseudomonadota</taxon>
        <taxon>Alphaproteobacteria</taxon>
        <taxon>Rhodobacterales</taxon>
        <taxon>Paracoccaceae</taxon>
        <taxon>Vannielia</taxon>
    </lineage>
</organism>
<dbReference type="AlphaFoldDB" id="A0A1N6G4T7"/>
<evidence type="ECO:0000313" key="7">
    <source>
        <dbReference type="Proteomes" id="UP000184932"/>
    </source>
</evidence>
<dbReference type="EMBL" id="FSRL01000001">
    <property type="protein sequence ID" value="SIO02520.1"/>
    <property type="molecule type" value="Genomic_DNA"/>
</dbReference>
<keyword evidence="2" id="KW-0479">Metal-binding</keyword>
<keyword evidence="7" id="KW-1185">Reference proteome</keyword>
<protein>
    <submittedName>
        <fullName evidence="6">8-oxo-dGTP pyrophosphatase MutT, NUDIX family</fullName>
    </submittedName>
</protein>
<evidence type="ECO:0000256" key="1">
    <source>
        <dbReference type="ARBA" id="ARBA00001946"/>
    </source>
</evidence>
<dbReference type="RefSeq" id="WP_074256252.1">
    <property type="nucleotide sequence ID" value="NZ_FSRL01000001.1"/>
</dbReference>
<dbReference type="GO" id="GO:0034432">
    <property type="term" value="F:bis(5'-adenosyl)-pentaphosphatase activity"/>
    <property type="evidence" value="ECO:0007669"/>
    <property type="project" value="TreeGrafter"/>
</dbReference>
<dbReference type="InterPro" id="IPR047198">
    <property type="entry name" value="DDP-like_NUDIX"/>
</dbReference>
<feature type="domain" description="Nudix hydrolase" evidence="5">
    <location>
        <begin position="20"/>
        <end position="152"/>
    </location>
</feature>
<dbReference type="PANTHER" id="PTHR12629:SF0">
    <property type="entry name" value="DIPHOSPHOINOSITOL-POLYPHOSPHATE DIPHOSPHATASE"/>
    <property type="match status" value="1"/>
</dbReference>
<evidence type="ECO:0000259" key="5">
    <source>
        <dbReference type="PROSITE" id="PS51462"/>
    </source>
</evidence>
<dbReference type="GO" id="GO:1901907">
    <property type="term" value="P:diadenosine pentaphosphate catabolic process"/>
    <property type="evidence" value="ECO:0007669"/>
    <property type="project" value="TreeGrafter"/>
</dbReference>
<dbReference type="GO" id="GO:0005737">
    <property type="term" value="C:cytoplasm"/>
    <property type="evidence" value="ECO:0007669"/>
    <property type="project" value="TreeGrafter"/>
</dbReference>
<evidence type="ECO:0000256" key="3">
    <source>
        <dbReference type="ARBA" id="ARBA00022801"/>
    </source>
</evidence>
<dbReference type="OrthoDB" id="7066910at2"/>
<proteinExistence type="predicted"/>
<dbReference type="GO" id="GO:0071543">
    <property type="term" value="P:diphosphoinositol polyphosphate metabolic process"/>
    <property type="evidence" value="ECO:0007669"/>
    <property type="project" value="TreeGrafter"/>
</dbReference>
<dbReference type="InterPro" id="IPR000086">
    <property type="entry name" value="NUDIX_hydrolase_dom"/>
</dbReference>
<dbReference type="CDD" id="cd04666">
    <property type="entry name" value="NUDIX_DIPP2_like_Nudt4"/>
    <property type="match status" value="1"/>
</dbReference>
<comment type="cofactor">
    <cofactor evidence="1">
        <name>Mg(2+)</name>
        <dbReference type="ChEBI" id="CHEBI:18420"/>
    </cofactor>
</comment>
<dbReference type="GO" id="GO:0000298">
    <property type="term" value="F:endopolyphosphatase activity"/>
    <property type="evidence" value="ECO:0007669"/>
    <property type="project" value="TreeGrafter"/>
</dbReference>
<dbReference type="PANTHER" id="PTHR12629">
    <property type="entry name" value="DIPHOSPHOINOSITOL POLYPHOSPHATE PHOSPHOHYDROLASE"/>
    <property type="match status" value="1"/>
</dbReference>
<keyword evidence="3" id="KW-0378">Hydrolase</keyword>
<dbReference type="PROSITE" id="PS51462">
    <property type="entry name" value="NUDIX"/>
    <property type="match status" value="1"/>
</dbReference>
<evidence type="ECO:0000256" key="2">
    <source>
        <dbReference type="ARBA" id="ARBA00022723"/>
    </source>
</evidence>
<dbReference type="STRING" id="1217970.SAMN05444002_2204"/>